<evidence type="ECO:0000256" key="1">
    <source>
        <dbReference type="ARBA" id="ARBA00004604"/>
    </source>
</evidence>
<dbReference type="GO" id="GO:0005524">
    <property type="term" value="F:ATP binding"/>
    <property type="evidence" value="ECO:0007669"/>
    <property type="project" value="UniProtKB-KW"/>
</dbReference>
<dbReference type="InterPro" id="IPR036465">
    <property type="entry name" value="vWFA_dom_sf"/>
</dbReference>
<protein>
    <recommendedName>
        <fullName evidence="4 9">Midasin</fullName>
    </recommendedName>
</protein>
<keyword evidence="5 9" id="KW-0547">Nucleotide-binding</keyword>
<feature type="compositionally biased region" description="Basic and acidic residues" evidence="10">
    <location>
        <begin position="4263"/>
        <end position="4273"/>
    </location>
</feature>
<feature type="compositionally biased region" description="Basic and acidic residues" evidence="10">
    <location>
        <begin position="4053"/>
        <end position="4069"/>
    </location>
</feature>
<keyword evidence="6 9" id="KW-0067">ATP-binding</keyword>
<dbReference type="FunFam" id="3.40.50.300:FF:000142">
    <property type="entry name" value="Midasin"/>
    <property type="match status" value="2"/>
</dbReference>
<dbReference type="InterPro" id="IPR002035">
    <property type="entry name" value="VWF_A"/>
</dbReference>
<feature type="domain" description="VWFA" evidence="11">
    <location>
        <begin position="4576"/>
        <end position="4717"/>
    </location>
</feature>
<comment type="similarity">
    <text evidence="3 9">Belongs to the midasin family.</text>
</comment>
<evidence type="ECO:0000256" key="3">
    <source>
        <dbReference type="ARBA" id="ARBA00007188"/>
    </source>
</evidence>
<dbReference type="SUPFAM" id="SSF69572">
    <property type="entry name" value="Activating enzymes of the ubiquitin-like proteins"/>
    <property type="match status" value="1"/>
</dbReference>
<dbReference type="WBParaSite" id="sdigi.contig74.g3670.t1">
    <property type="protein sequence ID" value="sdigi.contig74.g3670.t1"/>
    <property type="gene ID" value="sdigi.contig74.g3670"/>
</dbReference>
<dbReference type="GO" id="GO:0030687">
    <property type="term" value="C:preribosome, large subunit precursor"/>
    <property type="evidence" value="ECO:0007669"/>
    <property type="project" value="TreeGrafter"/>
</dbReference>
<dbReference type="InterPro" id="IPR027417">
    <property type="entry name" value="P-loop_NTPase"/>
</dbReference>
<keyword evidence="7 9" id="KW-0143">Chaperone</keyword>
<evidence type="ECO:0000256" key="8">
    <source>
        <dbReference type="ARBA" id="ARBA00023242"/>
    </source>
</evidence>
<evidence type="ECO:0000256" key="10">
    <source>
        <dbReference type="SAM" id="MobiDB-lite"/>
    </source>
</evidence>
<feature type="compositionally biased region" description="Basic and acidic residues" evidence="10">
    <location>
        <begin position="4009"/>
        <end position="4018"/>
    </location>
</feature>
<dbReference type="GO" id="GO:0016887">
    <property type="term" value="F:ATP hydrolysis activity"/>
    <property type="evidence" value="ECO:0007669"/>
    <property type="project" value="InterPro"/>
</dbReference>
<keyword evidence="8 9" id="KW-0539">Nucleus</keyword>
<dbReference type="CDD" id="cd00009">
    <property type="entry name" value="AAA"/>
    <property type="match status" value="1"/>
</dbReference>
<evidence type="ECO:0000256" key="5">
    <source>
        <dbReference type="ARBA" id="ARBA00022741"/>
    </source>
</evidence>
<dbReference type="Pfam" id="PF07728">
    <property type="entry name" value="AAA_5"/>
    <property type="match status" value="5"/>
</dbReference>
<name>A0A915Q716_9BILA</name>
<dbReference type="Gene3D" id="3.40.50.300">
    <property type="entry name" value="P-loop containing nucleotide triphosphate hydrolases"/>
    <property type="match status" value="6"/>
</dbReference>
<dbReference type="InterPro" id="IPR041190">
    <property type="entry name" value="Midasin_AAA_lid_5"/>
</dbReference>
<feature type="compositionally biased region" description="Acidic residues" evidence="10">
    <location>
        <begin position="4121"/>
        <end position="4137"/>
    </location>
</feature>
<feature type="compositionally biased region" description="Acidic residues" evidence="10">
    <location>
        <begin position="4075"/>
        <end position="4106"/>
    </location>
</feature>
<dbReference type="SUPFAM" id="SSF53300">
    <property type="entry name" value="vWA-like"/>
    <property type="match status" value="1"/>
</dbReference>
<feature type="compositionally biased region" description="Basic and acidic residues" evidence="10">
    <location>
        <begin position="4377"/>
        <end position="4392"/>
    </location>
</feature>
<dbReference type="PANTHER" id="PTHR48103:SF2">
    <property type="entry name" value="MIDASIN"/>
    <property type="match status" value="1"/>
</dbReference>
<dbReference type="InterPro" id="IPR003593">
    <property type="entry name" value="AAA+_ATPase"/>
</dbReference>
<dbReference type="GO" id="GO:0005730">
    <property type="term" value="C:nucleolus"/>
    <property type="evidence" value="ECO:0007669"/>
    <property type="project" value="UniProtKB-SubCell"/>
</dbReference>
<dbReference type="SMART" id="SM00327">
    <property type="entry name" value="VWA"/>
    <property type="match status" value="1"/>
</dbReference>
<evidence type="ECO:0000256" key="7">
    <source>
        <dbReference type="ARBA" id="ARBA00023186"/>
    </source>
</evidence>
<organism evidence="12 13">
    <name type="scientific">Setaria digitata</name>
    <dbReference type="NCBI Taxonomy" id="48799"/>
    <lineage>
        <taxon>Eukaryota</taxon>
        <taxon>Metazoa</taxon>
        <taxon>Ecdysozoa</taxon>
        <taxon>Nematoda</taxon>
        <taxon>Chromadorea</taxon>
        <taxon>Rhabditida</taxon>
        <taxon>Spirurina</taxon>
        <taxon>Spiruromorpha</taxon>
        <taxon>Filarioidea</taxon>
        <taxon>Setariidae</taxon>
        <taxon>Setaria</taxon>
    </lineage>
</organism>
<dbReference type="Pfam" id="PF17867">
    <property type="entry name" value="AAA_lid_7"/>
    <property type="match status" value="2"/>
</dbReference>
<dbReference type="Pfam" id="PF17865">
    <property type="entry name" value="AAA_lid_5"/>
    <property type="match status" value="1"/>
</dbReference>
<dbReference type="GO" id="GO:0008641">
    <property type="term" value="F:ubiquitin-like modifier activating enzyme activity"/>
    <property type="evidence" value="ECO:0007669"/>
    <property type="project" value="InterPro"/>
</dbReference>
<evidence type="ECO:0000256" key="9">
    <source>
        <dbReference type="PIRNR" id="PIRNR010340"/>
    </source>
</evidence>
<dbReference type="GO" id="GO:0000027">
    <property type="term" value="P:ribosomal large subunit assembly"/>
    <property type="evidence" value="ECO:0007669"/>
    <property type="project" value="InterPro"/>
</dbReference>
<feature type="compositionally biased region" description="Basic and acidic residues" evidence="10">
    <location>
        <begin position="4345"/>
        <end position="4357"/>
    </location>
</feature>
<comment type="subcellular location">
    <subcellularLocation>
        <location evidence="1">Nucleus</location>
        <location evidence="1">Nucleolus</location>
    </subcellularLocation>
    <subcellularLocation>
        <location evidence="2">Nucleus</location>
        <location evidence="2">Nucleoplasm</location>
    </subcellularLocation>
</comment>
<dbReference type="Pfam" id="PF00899">
    <property type="entry name" value="ThiF"/>
    <property type="match status" value="1"/>
</dbReference>
<dbReference type="InterPro" id="IPR012099">
    <property type="entry name" value="Midasin"/>
</dbReference>
<evidence type="ECO:0000256" key="6">
    <source>
        <dbReference type="ARBA" id="ARBA00022840"/>
    </source>
</evidence>
<dbReference type="Gene3D" id="3.40.50.720">
    <property type="entry name" value="NAD(P)-binding Rossmann-like Domain"/>
    <property type="match status" value="1"/>
</dbReference>
<dbReference type="PANTHER" id="PTHR48103">
    <property type="entry name" value="MIDASIN-RELATED"/>
    <property type="match status" value="1"/>
</dbReference>
<evidence type="ECO:0000313" key="13">
    <source>
        <dbReference type="WBParaSite" id="sdigi.contig74.g3670.t1"/>
    </source>
</evidence>
<keyword evidence="12" id="KW-1185">Reference proteome</keyword>
<dbReference type="InterPro" id="IPR011704">
    <property type="entry name" value="ATPase_dyneun-rel_AAA"/>
</dbReference>
<dbReference type="Gene3D" id="3.40.50.410">
    <property type="entry name" value="von Willebrand factor, type A domain"/>
    <property type="match status" value="1"/>
</dbReference>
<feature type="region of interest" description="Disordered" evidence="10">
    <location>
        <begin position="4375"/>
        <end position="4394"/>
    </location>
</feature>
<sequence>MSSKESVTAAIREKTISEDEKAVYDRQIRLWGLETQNRLRNSTVLIAGLSGCGSEVAKNLMLTGLKSLTLLDSKTRAEASLQKCQLLNPNVELHVDTEDIGIKDEKFFTSYDLVILVDQTYAVINRISKIFDVEENNLVVLDDVNINFIAGGVFGWVGYAFFDFTDCSFLVTIPKIRTGTVLDDDTVEDGPSSLKRPRFNIELENGRTEKENKTSVNVILDDDDEKIQTTFLYPLWDDAWNVDWSHKKLIRKAKRILPRSYFPIRDGGDTISCEKFMELWKKELEQCNHVLDDEYFNVKYFSSFIGPQLSPACAIVGAHMAQEAIKIGEAEAVKPEKIIRSKTEKKDESNIDDSFVPDILPTREIYRIQLKIGIQNRLLTLLQGPIGCGKTSMVKEVARNMKLPCRTIQIGEQIDSKTLFGTFHCLDVPGEFCWKHSTFTKYILDKGIIVLEDIDCAPADLISQIIELCNNREVRIISGETIRMHSEAYVIATMRYTKQERNFRSADIELLLTSIPFVISLPLFTNEELHRAICILYKRVAPFARKLVTLFDELINSSANPINGRKLGAADLLKACARINDLNDLSDMIAILHELIDCWTIHCHRQEDVLALSEIIANSLSVNHEQLLVQLNLRLPDISVTRTELICGRVVLQRNQLAAGGESKVTRFGLTRDVCQLLERIAVCVKRMEPILLVGETGVGKTATVQLLADHVGSTLRVVNLSQHSDSSDLIGGYKPVSIPYLLRPMKKEYDELFAATFDLKKNEKFLRHLEMCLSNGRYGDYAKLIAETARRTVKLSSEHKFAQRWANLFVRAERCSESLKASAVSFAYAAERGEWLLVDEINLATPECLDSIVHLIENPESRHPDFRLFACMNPANDIGKRNIPAGIRSRFTEIFVRETTEIEELYIVARAYLPSFDISKISAVLELYQTLRATFPGKYSLRTLSRALAFTRENIFGNEARSLYEAISMSFMSDLDAEAQIMVEKLIQNKMSKIPLGKLKTKFTSNRIEIEGYWIEKGSAEPQDDPSYVCTSSVRKNLSQLARVVCSGKFPVLLEGETSCGKTAMVMHLAKITGNTIIRINNHEHTDLQEYIGSYVPDGDGRFVFTEGPLVKAARNGHWIILDELNLAPTDVIEALNRARFSKIFETSNISECYLLDDNRELFVSETNTVVKAHPQFRLFATQNPVHTYAGRKRLSRALLNRFVVLQFSQLPYDELAEMVIISCNIAPSAARAMVSVFCDLRAQRSAVGVFCASDGLITLRDLFRWGRRLAGSDHNDWRQCLAEHGFFLLASRCRSPVDVECVKKILETKLKHKINIDRLFASDSNYLPLEFRTCKAVKNIVLTDTIRRMLVLVSQSWHFDEPVLIIGETGCGKTTIAQMLAKEKLLALNCHERTEAADFLGSLRPVGKGIFRWIDGVIVQAMKRGLPLLIDEISLASDSVLERLNPLLEPSRSLFLNDGGVSNGEVQAKSGFNIIATMNPGGDYGKKELSKALRNRFTEIWCPSAVSSDDLIAIVDQLLSASPFLGEGKLRLAITKCVVHFVLWFDAEFSLILRSTITVRDIVAVAQLITATIPRSDSPSASIYHAFSASLFDAFGTLSTRVSLDSDILKKKATDELSRIMKRELDSICAVVPFSLSPVLRFDDIGSHSLIAGDFHIPFGPAKRFIPKGFTLDAPTCKQNIFRLARGLAINKPILLEGPPGCGKSSTVVALAAITGHPLTRLNLSEQTDLADLFGCDVPVFSSDDAPSFTWRDGPILHAIKTGQWVLLDEMNLASQSVLEGLNACFDHRHQLFIPELNRTFDIDMNGTKTRFFACQNPCAQGGNRRKLPKSFINRFTSMYVTEMNASDFFAVIKNSFGSVLDDDVIQRMVDVTNALTSFMMEDGQFLTKGSQFEFNLRDLLRWAQLTADGNGDVAYAFNILYVWRLRSADDRQKMRSLFRKCFKFECTETIASLSLMDSYVRIGKVELERCGTFCGQKNVKLLSSQMKLLDKLAACVKMNWLTLIVGKSGSGKSTTVSILASLLGKELHTIHLTSESDSLELLGSFEQVTNCISFASIKEQCLNLLKQFPNFFKDVKNAEDIFALRFAVQSAILLVDEDTGNKLTQFDRELSKSKMRFEWLNSRFVDAFINGHWILIKNVNCCSAAVLDRLNACLENNRELNLQECGDANSVVKAHNNFRVFFTMDEDYGGVSRAMRNRSVELYLLPNSCTWFNVEQDMMNVVMNTENQNILQIAPAVKQACQQLSCWELLKLKMLLKGGDINFESAIKHFKITVDEKTVEIDENNEKTFIVYPLVDANFFTKYRKWKILVWSYVSRHDWILGILWAALSISFKDLEVKNIIGLFNCSDEYKLTLFSSDKKAKEEVIEVIQNMEQNETLDYDERFDGSPILRITKPPETYLNHDRFIIRMCTFWAKSNLDKISIEKESAIDMSNLFAKRKIRSDQLPSTAISHLKELLDEIYVCITKFSPVDHGVLSACLTLWNVVLFVEACYRQMDIRSACAPLHLIWQQLNDLSYFKIWKKWSAGLCRVANAVDEVWMIDKEESECYAIFYKRCNFFETFTSYSEWRKYEEKLKDVTLNSAVLGNENNSSEQADDQTEKSHASRSVLNISVKLMKDICCGFAVLNSHNGKQILNDLLLISSRSPADLCRLAWLNIKDENWSEVAFFTQYLCSNFAVEEISTACKNIDLAWLTLGTELFSSVWRSIDFQMSLHKVTLGQLADFPIQRKHLCIYFWKIGVHLKSLKLKYRERLLNVTVRLESLLGSSSPSSFFNNSSLNVNLSSLMRRLEIAACALLPLSVPAKNCIDPVIKDEMNFNYLTNKKKLVENILGVLQSYQGVVSGQTNLTLFSNSKHPFIDSLLSTYNSVIDEVEKCIQSAACFRPRYTDFPSLVLVLNSFVRTVLEQHRTFSFIDLDHLDVLSNENIRMTVAQMNGFLALIQSFHSRTFLEYSAFPDIICPFFTFLNVLVATVSYKRFHLIELLNLRNLVASCNFPSDFGIKWNYINNSIESDILYRWCISEKTIMPKRLQKELIIVYLQKNKQNKNYFGYNEEEIIAEDITSWIKSEWSKWFQNNTEKQEKAYIYRKRLKHREGRIDEDDIKVQELLPDFSISTDDQEMPDESAVSASSTLNFISSEDLVEILHLLVDEKEVVDCDGYMALAWIMDKLSSCGRLNDMVDSKNFVYNLHALKMLDSDENTRIIDVYRKNNRSELSKCILAIKPLIKRIHWLKEKWPEMTVLDGILQRAERILCTSLASPQMQFSALLERLLGKFSEADLWEKVADRKHSLVNELAELRNLLINWRKMEVLCWGNLLEQVQTDCRGHALLLSWPLFEALDRKDKGDDEILAMTIEWIQNSTIIDFKARLMTAELLIKFLTLSKEFVRVKLCQRLKSVVAYFRQFDAVNVKEKDVWWKLKECSPWDFEEHLQHDWEEIGIIERKLATQKEPTEKQLHDFVKIMKYNDLNLWSVKMSAQKAHKQLFRLLKEFRLSGSELIAPLLDEIPPMLSTMEHINEVIFASDRLISCNDFYAKRALNLTLEIATHLNGIRLKDVQELTEFAKCCNDLICKEIQYEGDDFEKEKQQGRSLSERQKAVARLFRDSAALGLNSRKGLRVNAEQLTADIVAGMAQGDTMLMKLIRHGGASRNIVLKKFHKPSGQIDAKTISHLRGLTDFILNELNSYCQIITSVRETLKKMENAKNMLINYLENIKDLKQPYLYGQQWLGRLQRSKHLMMKFDSLLKFMRTKLENAPENDANFEEKEVLRLSGIQDTELSQLHKQHQKYDIILDSIKKTQDAGTEILEGIKCSLFYSVNCENITIWRSSDISHVMNIVKSKSTDIKSQLSSISNMMFEEIEEALGILHEVLEALANPPSLSETTTDVLWEGTEVLLIVLQNIYKQTMSIDFDNSRFMDILKQLNELLRNLNFDRSVEAVWNLCSELSRGRRSKECSNLEQVVSISSSLHEILCFILDMVENSAVVVAEYYMHFEAMCAALLEKGYVNPISKHQKEDGEKNGGELQSLDSDIAGLGDAKGEKDVGDSIDETGQVESLRGEEENVDEDVRKNGDDNTPLDIDDDFGGCLDDIDCEQGSYDDDNDGDEDNEPEADKEMGNVSQSEEDKLDPDLWDQNDDEEKELTDGSKGADRKTDDMVANKDEQRSKNGNDKYDKTDDEVKNADDDDLENVDEHAPFDNGQDHDDSKHTDEDLDLGDNNDDNAEDDIEHSMNVQLDKGAVQSDSDVEEETITEMAGKHDEQVQENFVDETKDCVMEELKGDEDEVFKGSAGGISVGETEDNNDKDASSDPNVTNEKSKNMEESDSSTETTGKGRKGFEGTDDDEDMNDVLENKEKDDRKCERKKELADDILDIVMQEALQSKGERQHEESHEFEHFDGNSSSLNERIVIDKSSVEEARNSKENRDQLKDLKNISVDENSVEMVEGDKAENRDDLNESYFVNTAVSSSGFQSSIIHATTDFYHLGEQSGSVVAFLDMGDVASSSVDAEKRWNRISDSISILATELSENLRMIIEPTVASRFEGDYRTGKRLNMRRLIPYIASGYRKDKIWLRRTKKAQHNYQILIAVDDSASMHDNQIKLKACQSVAMIEGGLRKLEIGQLAICKFGSSMKMISHFEDYGDSGLGGKLISELNFDQDRTNLVNLLKHSKKIFEQARGREKNNQMLIIVSDGRGVLADGAEAVKKAVANLHVDQVTVLFVAIDNGRESILDMKVAEFMEDGNVDLIPYLQKFPFPFYLVVRHIAMLPAAVGDAVRQWFELTARDL</sequence>
<evidence type="ECO:0000259" key="11">
    <source>
        <dbReference type="PROSITE" id="PS50234"/>
    </source>
</evidence>
<dbReference type="PROSITE" id="PS50234">
    <property type="entry name" value="VWFA"/>
    <property type="match status" value="1"/>
</dbReference>
<comment type="function">
    <text evidence="9">Nuclear chaperone required for maturation and nuclear export of pre-60S ribosome subunits.</text>
</comment>
<evidence type="ECO:0000256" key="4">
    <source>
        <dbReference type="ARBA" id="ARBA00017143"/>
    </source>
</evidence>
<feature type="compositionally biased region" description="Acidic residues" evidence="10">
    <location>
        <begin position="4334"/>
        <end position="4343"/>
    </location>
</feature>
<dbReference type="GO" id="GO:0005654">
    <property type="term" value="C:nucleoplasm"/>
    <property type="evidence" value="ECO:0007669"/>
    <property type="project" value="UniProtKB-SubCell"/>
</dbReference>
<dbReference type="SMART" id="SM00382">
    <property type="entry name" value="AAA"/>
    <property type="match status" value="6"/>
</dbReference>
<dbReference type="Proteomes" id="UP000887581">
    <property type="component" value="Unplaced"/>
</dbReference>
<dbReference type="GO" id="GO:0000055">
    <property type="term" value="P:ribosomal large subunit export from nucleus"/>
    <property type="evidence" value="ECO:0007669"/>
    <property type="project" value="TreeGrafter"/>
</dbReference>
<feature type="compositionally biased region" description="Acidic residues" evidence="10">
    <location>
        <begin position="4206"/>
        <end position="4222"/>
    </location>
</feature>
<feature type="region of interest" description="Disordered" evidence="10">
    <location>
        <begin position="4009"/>
        <end position="4357"/>
    </location>
</feature>
<dbReference type="InterPro" id="IPR000594">
    <property type="entry name" value="ThiF_NAD_FAD-bd"/>
</dbReference>
<reference evidence="13" key="1">
    <citation type="submission" date="2022-11" db="UniProtKB">
        <authorList>
            <consortium name="WormBaseParasite"/>
        </authorList>
    </citation>
    <scope>IDENTIFICATION</scope>
</reference>
<accession>A0A915Q716</accession>
<feature type="compositionally biased region" description="Basic and acidic residues" evidence="10">
    <location>
        <begin position="4138"/>
        <end position="4178"/>
    </location>
</feature>
<dbReference type="InterPro" id="IPR040848">
    <property type="entry name" value="AAA_lid_7"/>
</dbReference>
<proteinExistence type="inferred from homology"/>
<dbReference type="InterPro" id="IPR035985">
    <property type="entry name" value="Ubiquitin-activating_enz"/>
</dbReference>
<dbReference type="PIRSF" id="PIRSF010340">
    <property type="entry name" value="Midasin"/>
    <property type="match status" value="1"/>
</dbReference>
<evidence type="ECO:0000313" key="12">
    <source>
        <dbReference type="Proteomes" id="UP000887581"/>
    </source>
</evidence>
<feature type="compositionally biased region" description="Basic and acidic residues" evidence="10">
    <location>
        <begin position="4186"/>
        <end position="4205"/>
    </location>
</feature>
<dbReference type="SUPFAM" id="SSF52540">
    <property type="entry name" value="P-loop containing nucleoside triphosphate hydrolases"/>
    <property type="match status" value="6"/>
</dbReference>
<evidence type="ECO:0000256" key="2">
    <source>
        <dbReference type="ARBA" id="ARBA00004642"/>
    </source>
</evidence>
<dbReference type="FunFam" id="3.40.50.300:FF:001384">
    <property type="entry name" value="Midasin"/>
    <property type="match status" value="1"/>
</dbReference>